<keyword evidence="10 14" id="KW-0472">Membrane</keyword>
<feature type="transmembrane region" description="Helical" evidence="14">
    <location>
        <begin position="414"/>
        <end position="433"/>
    </location>
</feature>
<feature type="transmembrane region" description="Helical" evidence="14">
    <location>
        <begin position="343"/>
        <end position="365"/>
    </location>
</feature>
<dbReference type="InterPro" id="IPR051211">
    <property type="entry name" value="PG_lysyltransferase"/>
</dbReference>
<gene>
    <name evidence="16" type="ORF">SAMN04488055_2233</name>
</gene>
<dbReference type="STRING" id="536979.SAMN04488055_2233"/>
<dbReference type="GO" id="GO:0055091">
    <property type="term" value="P:phospholipid homeostasis"/>
    <property type="evidence" value="ECO:0007669"/>
    <property type="project" value="TreeGrafter"/>
</dbReference>
<keyword evidence="17" id="KW-1185">Reference proteome</keyword>
<evidence type="ECO:0000256" key="5">
    <source>
        <dbReference type="ARBA" id="ARBA00022475"/>
    </source>
</evidence>
<dbReference type="InterPro" id="IPR022791">
    <property type="entry name" value="L-PG_synthase/AglD"/>
</dbReference>
<evidence type="ECO:0000256" key="9">
    <source>
        <dbReference type="ARBA" id="ARBA00023098"/>
    </source>
</evidence>
<dbReference type="InterPro" id="IPR016181">
    <property type="entry name" value="Acyl_CoA_acyltransferase"/>
</dbReference>
<evidence type="ECO:0000256" key="10">
    <source>
        <dbReference type="ARBA" id="ARBA00023136"/>
    </source>
</evidence>
<feature type="transmembrane region" description="Helical" evidence="14">
    <location>
        <begin position="529"/>
        <end position="549"/>
    </location>
</feature>
<evidence type="ECO:0000313" key="17">
    <source>
        <dbReference type="Proteomes" id="UP000185003"/>
    </source>
</evidence>
<protein>
    <recommendedName>
        <fullName evidence="4">Phosphatidylglycerol lysyltransferase</fullName>
        <ecNumber evidence="3">2.3.2.3</ecNumber>
    </recommendedName>
    <alternativeName>
        <fullName evidence="12">Lysylphosphatidylglycerol synthase</fullName>
    </alternativeName>
</protein>
<feature type="transmembrane region" description="Helical" evidence="14">
    <location>
        <begin position="153"/>
        <end position="175"/>
    </location>
</feature>
<evidence type="ECO:0000256" key="12">
    <source>
        <dbReference type="ARBA" id="ARBA00031899"/>
    </source>
</evidence>
<evidence type="ECO:0000256" key="11">
    <source>
        <dbReference type="ARBA" id="ARBA00023251"/>
    </source>
</evidence>
<feature type="transmembrane region" description="Helical" evidence="14">
    <location>
        <begin position="313"/>
        <end position="336"/>
    </location>
</feature>
<keyword evidence="7 14" id="KW-0812">Transmembrane</keyword>
<evidence type="ECO:0000259" key="15">
    <source>
        <dbReference type="Pfam" id="PF09924"/>
    </source>
</evidence>
<dbReference type="Proteomes" id="UP000185003">
    <property type="component" value="Unassembled WGS sequence"/>
</dbReference>
<feature type="transmembrane region" description="Helical" evidence="14">
    <location>
        <begin position="72"/>
        <end position="92"/>
    </location>
</feature>
<evidence type="ECO:0000256" key="6">
    <source>
        <dbReference type="ARBA" id="ARBA00022679"/>
    </source>
</evidence>
<feature type="transmembrane region" description="Helical" evidence="14">
    <location>
        <begin position="385"/>
        <end position="407"/>
    </location>
</feature>
<comment type="subcellular location">
    <subcellularLocation>
        <location evidence="1">Cell membrane</location>
        <topology evidence="1">Multi-pass membrane protein</topology>
    </subcellularLocation>
</comment>
<dbReference type="AlphaFoldDB" id="A0A1N6FI71"/>
<keyword evidence="11" id="KW-0046">Antibiotic resistance</keyword>
<dbReference type="PANTHER" id="PTHR34697:SF2">
    <property type="entry name" value="PHOSPHATIDYLGLYCEROL LYSYLTRANSFERASE"/>
    <property type="match status" value="1"/>
</dbReference>
<feature type="transmembrane region" description="Helical" evidence="14">
    <location>
        <begin position="242"/>
        <end position="263"/>
    </location>
</feature>
<evidence type="ECO:0000256" key="2">
    <source>
        <dbReference type="ARBA" id="ARBA00008627"/>
    </source>
</evidence>
<name>A0A1N6FI71_9BACT</name>
<sequence>MSFMLSPAGYLYLTSMQTIITKLVSRSKAFSPKAWWREIMSLLILLLAIVFFRSERKELHAIIPHLQQSSPFWVIAGLGVTFLCILFQAGIYRQCFAAISLSLQWGKALVLFLKRNFISIFLPAGSISSLAYSPSQVRKAGFSKIQVHQASGLFGFTGLLTVFLAGLPVVIFTIFPGRNLTHAWSGLAILLLILALLFSAVRSIRNKGWLFHLVNRQFPSFSLTLDELFAVNVNNYRLGEAILFSLGVELCGMFHVYIAMLALGMPPSFGAAAAAYIIAVLMMVISPFLKGLGFVELSMVYVLEQAGYTTTQALSITVLFRVFEFWLPLLAGFIAFAWKGRKLFLRIAPALFSFALGFVNIISAITPPLHNRLRLLEEYLPLSTIHASNLLILFVGLGLLITSAFLLRGLRSAWIIALTLSAFSLLGHLSKALDYEEAIVAAITAVVLIATASQYRIHSSNKWMQAGLKTAVISFLAVLLFGFISFYFIDVRHFGIDFTWQQSLIHTFKIFLLVEDESLHPVTRFGHEFIWLIRTLGFLTWGFLLFTLIKPTLHQQTVSYPSREKAALLLEAFGNSAMDYFKLYKDKLLFFSDVHEAFIAYKITVGFAIVLEEPVCAEEHKTEVLREFDHHCRKMGLKPAFYRVDEDSLPWFKQLKKQQLLIGQEAILDITRFSLEGKDKASLRNGLNSLRKKGYSVNIHNAPHAESFILQLKQVSDDWLEHFGKEELVFSQGMFDEKELQQQDLITIKDAEDKVVAFLNIIPDYAEDECTYDLIRKTSLAPGASMDALIIKLIDYAKEHQKLFINLGLAPMTGLEQPDNTAEQIIKLAAERIKRFQHYKGLREFKEKYATLWENKYLVYDVDFDLLQLPIALNNIMKP</sequence>
<evidence type="ECO:0000256" key="14">
    <source>
        <dbReference type="SAM" id="Phobius"/>
    </source>
</evidence>
<feature type="transmembrane region" description="Helical" evidence="14">
    <location>
        <begin position="112"/>
        <end position="132"/>
    </location>
</feature>
<evidence type="ECO:0000313" key="16">
    <source>
        <dbReference type="EMBL" id="SIN94942.1"/>
    </source>
</evidence>
<feature type="transmembrane region" description="Helical" evidence="14">
    <location>
        <begin position="181"/>
        <end position="201"/>
    </location>
</feature>
<keyword evidence="6 16" id="KW-0808">Transferase</keyword>
<evidence type="ECO:0000256" key="7">
    <source>
        <dbReference type="ARBA" id="ARBA00022692"/>
    </source>
</evidence>
<dbReference type="SUPFAM" id="SSF55729">
    <property type="entry name" value="Acyl-CoA N-acyltransferases (Nat)"/>
    <property type="match status" value="1"/>
</dbReference>
<feature type="transmembrane region" description="Helical" evidence="14">
    <location>
        <begin position="439"/>
        <end position="458"/>
    </location>
</feature>
<feature type="transmembrane region" description="Helical" evidence="14">
    <location>
        <begin position="34"/>
        <end position="52"/>
    </location>
</feature>
<dbReference type="Pfam" id="PF09924">
    <property type="entry name" value="LPG_synthase_C"/>
    <property type="match status" value="1"/>
</dbReference>
<feature type="transmembrane region" description="Helical" evidence="14">
    <location>
        <begin position="270"/>
        <end position="293"/>
    </location>
</feature>
<evidence type="ECO:0000256" key="8">
    <source>
        <dbReference type="ARBA" id="ARBA00022989"/>
    </source>
</evidence>
<comment type="similarity">
    <text evidence="2">Belongs to the LPG synthase family.</text>
</comment>
<dbReference type="GO" id="GO:0005886">
    <property type="term" value="C:plasma membrane"/>
    <property type="evidence" value="ECO:0007669"/>
    <property type="project" value="UniProtKB-SubCell"/>
</dbReference>
<reference evidence="16 17" key="1">
    <citation type="submission" date="2016-11" db="EMBL/GenBank/DDBJ databases">
        <authorList>
            <person name="Jaros S."/>
            <person name="Januszkiewicz K."/>
            <person name="Wedrychowicz H."/>
        </authorList>
    </citation>
    <scope>NUCLEOTIDE SEQUENCE [LARGE SCALE GENOMIC DNA]</scope>
    <source>
        <strain evidence="16 17">DSM 24787</strain>
    </source>
</reference>
<evidence type="ECO:0000256" key="13">
    <source>
        <dbReference type="ARBA" id="ARBA00047540"/>
    </source>
</evidence>
<proteinExistence type="inferred from homology"/>
<dbReference type="PANTHER" id="PTHR34697">
    <property type="entry name" value="PHOSPHATIDYLGLYCEROL LYSYLTRANSFERASE"/>
    <property type="match status" value="1"/>
</dbReference>
<accession>A0A1N6FI71</accession>
<evidence type="ECO:0000256" key="3">
    <source>
        <dbReference type="ARBA" id="ARBA00012014"/>
    </source>
</evidence>
<feature type="domain" description="Phosphatidylglycerol lysyltransferase C-terminal" evidence="15">
    <location>
        <begin position="575"/>
        <end position="860"/>
    </location>
</feature>
<dbReference type="GO" id="GO:0050071">
    <property type="term" value="F:phosphatidylglycerol lysyltransferase activity"/>
    <property type="evidence" value="ECO:0007669"/>
    <property type="project" value="UniProtKB-EC"/>
</dbReference>
<dbReference type="GO" id="GO:0046677">
    <property type="term" value="P:response to antibiotic"/>
    <property type="evidence" value="ECO:0007669"/>
    <property type="project" value="UniProtKB-KW"/>
</dbReference>
<dbReference type="EC" id="2.3.2.3" evidence="3"/>
<keyword evidence="5" id="KW-1003">Cell membrane</keyword>
<feature type="transmembrane region" description="Helical" evidence="14">
    <location>
        <begin position="470"/>
        <end position="489"/>
    </location>
</feature>
<evidence type="ECO:0000256" key="1">
    <source>
        <dbReference type="ARBA" id="ARBA00004651"/>
    </source>
</evidence>
<organism evidence="16 17">
    <name type="scientific">Chitinophaga niabensis</name>
    <dbReference type="NCBI Taxonomy" id="536979"/>
    <lineage>
        <taxon>Bacteria</taxon>
        <taxon>Pseudomonadati</taxon>
        <taxon>Bacteroidota</taxon>
        <taxon>Chitinophagia</taxon>
        <taxon>Chitinophagales</taxon>
        <taxon>Chitinophagaceae</taxon>
        <taxon>Chitinophaga</taxon>
    </lineage>
</organism>
<comment type="catalytic activity">
    <reaction evidence="13">
        <text>L-lysyl-tRNA(Lys) + a 1,2-diacyl-sn-glycero-3-phospho-(1'-sn-glycerol) = a 1,2-diacyl-sn-glycero-3-phospho-1'-(3'-O-L-lysyl)-sn-glycerol + tRNA(Lys)</text>
        <dbReference type="Rhea" id="RHEA:10668"/>
        <dbReference type="Rhea" id="RHEA-COMP:9696"/>
        <dbReference type="Rhea" id="RHEA-COMP:9697"/>
        <dbReference type="ChEBI" id="CHEBI:64716"/>
        <dbReference type="ChEBI" id="CHEBI:75792"/>
        <dbReference type="ChEBI" id="CHEBI:78442"/>
        <dbReference type="ChEBI" id="CHEBI:78529"/>
        <dbReference type="EC" id="2.3.2.3"/>
    </reaction>
</comment>
<dbReference type="EMBL" id="FSRA01000001">
    <property type="protein sequence ID" value="SIN94942.1"/>
    <property type="molecule type" value="Genomic_DNA"/>
</dbReference>
<dbReference type="Pfam" id="PF03706">
    <property type="entry name" value="LPG_synthase_TM"/>
    <property type="match status" value="1"/>
</dbReference>
<keyword evidence="8 14" id="KW-1133">Transmembrane helix</keyword>
<dbReference type="GO" id="GO:0006629">
    <property type="term" value="P:lipid metabolic process"/>
    <property type="evidence" value="ECO:0007669"/>
    <property type="project" value="UniProtKB-KW"/>
</dbReference>
<dbReference type="InterPro" id="IPR024320">
    <property type="entry name" value="LPG_synthase_C"/>
</dbReference>
<keyword evidence="9" id="KW-0443">Lipid metabolism</keyword>
<evidence type="ECO:0000256" key="4">
    <source>
        <dbReference type="ARBA" id="ARBA00021546"/>
    </source>
</evidence>